<proteinExistence type="predicted"/>
<evidence type="ECO:0000313" key="2">
    <source>
        <dbReference type="Proteomes" id="UP000199477"/>
    </source>
</evidence>
<name>A0A1I2GAL2_9GAMM</name>
<gene>
    <name evidence="1" type="ORF">SAMN02799615_02547</name>
</gene>
<protein>
    <recommendedName>
        <fullName evidence="3">Sulfotransferase family protein</fullName>
    </recommendedName>
</protein>
<accession>A0A1I2GAL2</accession>
<dbReference type="Gene3D" id="3.40.50.300">
    <property type="entry name" value="P-loop containing nucleotide triphosphate hydrolases"/>
    <property type="match status" value="1"/>
</dbReference>
<dbReference type="AlphaFoldDB" id="A0A1I2GAL2"/>
<organism evidence="1 2">
    <name type="scientific">Dyella marensis</name>
    <dbReference type="NCBI Taxonomy" id="500610"/>
    <lineage>
        <taxon>Bacteria</taxon>
        <taxon>Pseudomonadati</taxon>
        <taxon>Pseudomonadota</taxon>
        <taxon>Gammaproteobacteria</taxon>
        <taxon>Lysobacterales</taxon>
        <taxon>Rhodanobacteraceae</taxon>
        <taxon>Dyella</taxon>
    </lineage>
</organism>
<sequence>MTRVTTLIHYHIFKNAGSSVDASLRRSFGERWGSFEGQHAHDIQSAEQLRRFMLANPGYRAISSHLARPPLPFDDSLPVVFIRHPLLRAYSVYLFTRRDPQQPFAEAAINNGFADYIRWALREEPGSIVIRDYQVVHLSSASWRCGHILDACANEADLAEACALLDGWGMAGVVEQYERSIDAYQALYAPLLPGLELAYDCENVSPIERTTPAAQLDQLEALLGSDLHARFMASNALDLALYHHACALLDHATATTRAA</sequence>
<keyword evidence="2" id="KW-1185">Reference proteome</keyword>
<dbReference type="Proteomes" id="UP000199477">
    <property type="component" value="Unassembled WGS sequence"/>
</dbReference>
<evidence type="ECO:0008006" key="3">
    <source>
        <dbReference type="Google" id="ProtNLM"/>
    </source>
</evidence>
<dbReference type="EMBL" id="FONH01000008">
    <property type="protein sequence ID" value="SFF14020.1"/>
    <property type="molecule type" value="Genomic_DNA"/>
</dbReference>
<evidence type="ECO:0000313" key="1">
    <source>
        <dbReference type="EMBL" id="SFF14020.1"/>
    </source>
</evidence>
<dbReference type="InterPro" id="IPR027417">
    <property type="entry name" value="P-loop_NTPase"/>
</dbReference>
<reference evidence="2" key="1">
    <citation type="submission" date="2016-10" db="EMBL/GenBank/DDBJ databases">
        <authorList>
            <person name="Varghese N."/>
            <person name="Submissions S."/>
        </authorList>
    </citation>
    <scope>NUCLEOTIDE SEQUENCE [LARGE SCALE GENOMIC DNA]</scope>
    <source>
        <strain evidence="2">UNC178MFTsu3.1</strain>
    </source>
</reference>
<dbReference type="STRING" id="500610.SAMN02799615_02547"/>